<dbReference type="InterPro" id="IPR015943">
    <property type="entry name" value="WD40/YVTN_repeat-like_dom_sf"/>
</dbReference>
<comment type="caution">
    <text evidence="4">The sequence shown here is derived from an EMBL/GenBank/DDBJ whole genome shotgun (WGS) entry which is preliminary data.</text>
</comment>
<dbReference type="InterPro" id="IPR039328">
    <property type="entry name" value="WDR89"/>
</dbReference>
<accession>A0AAD9QDX2</accession>
<proteinExistence type="predicted"/>
<dbReference type="EMBL" id="JARQWQ010000039">
    <property type="protein sequence ID" value="KAK2559602.1"/>
    <property type="molecule type" value="Genomic_DNA"/>
</dbReference>
<protein>
    <recommendedName>
        <fullName evidence="1">WD repeat-containing protein 89</fullName>
    </recommendedName>
</protein>
<dbReference type="InterPro" id="IPR001680">
    <property type="entry name" value="WD40_rpt"/>
</dbReference>
<organism evidence="4 5">
    <name type="scientific">Acropora cervicornis</name>
    <name type="common">Staghorn coral</name>
    <dbReference type="NCBI Taxonomy" id="6130"/>
    <lineage>
        <taxon>Eukaryota</taxon>
        <taxon>Metazoa</taxon>
        <taxon>Cnidaria</taxon>
        <taxon>Anthozoa</taxon>
        <taxon>Hexacorallia</taxon>
        <taxon>Scleractinia</taxon>
        <taxon>Astrocoeniina</taxon>
        <taxon>Acroporidae</taxon>
        <taxon>Acropora</taxon>
    </lineage>
</organism>
<dbReference type="Proteomes" id="UP001249851">
    <property type="component" value="Unassembled WGS sequence"/>
</dbReference>
<dbReference type="PANTHER" id="PTHR22889">
    <property type="entry name" value="WD REPEAT-CONTAINING PROTEIN 89"/>
    <property type="match status" value="1"/>
</dbReference>
<keyword evidence="3" id="KW-0677">Repeat</keyword>
<dbReference type="InterPro" id="IPR036322">
    <property type="entry name" value="WD40_repeat_dom_sf"/>
</dbReference>
<name>A0AAD9QDX2_ACRCE</name>
<gene>
    <name evidence="4" type="ORF">P5673_017682</name>
</gene>
<evidence type="ECO:0000256" key="3">
    <source>
        <dbReference type="ARBA" id="ARBA00022737"/>
    </source>
</evidence>
<reference evidence="4" key="2">
    <citation type="journal article" date="2023" name="Science">
        <title>Genomic signatures of disease resistance in endangered staghorn corals.</title>
        <authorList>
            <person name="Vollmer S.V."/>
            <person name="Selwyn J.D."/>
            <person name="Despard B.A."/>
            <person name="Roesel C.L."/>
        </authorList>
    </citation>
    <scope>NUCLEOTIDE SEQUENCE</scope>
    <source>
        <strain evidence="4">K2</strain>
    </source>
</reference>
<dbReference type="Pfam" id="PF00400">
    <property type="entry name" value="WD40"/>
    <property type="match status" value="1"/>
</dbReference>
<dbReference type="PANTHER" id="PTHR22889:SF0">
    <property type="entry name" value="WD REPEAT-CONTAINING PROTEIN 89"/>
    <property type="match status" value="1"/>
</dbReference>
<evidence type="ECO:0000313" key="4">
    <source>
        <dbReference type="EMBL" id="KAK2559602.1"/>
    </source>
</evidence>
<dbReference type="Gene3D" id="2.130.10.10">
    <property type="entry name" value="YVTN repeat-like/Quinoprotein amine dehydrogenase"/>
    <property type="match status" value="2"/>
</dbReference>
<sequence length="481" mass="54153">MSLRIGLEDLVSVEASEVVRDTRQFNAERLLQRNTGLFTDCHNCEITQIEFSPVKTHQMASGSLDGLICLLDVSKGSEDDCLESVLNTGSSVVGYHQRMTFGKHRSTSGHRNYIKFDRVNSELKAKVFEPQTKAGSEYLACQDSGVAQILKLIVSDNGKILNIINLVVRRRDNKENSSLPVAVRVSKMSLAYKLYNRELISKYVYDVDDSKNWPKLLEAWLALTSVNYHRNVQSQIGFYGQTFNNLHCVTHIETLQLWNIAESTMVTDFKNPREENGSGEEMSYFIDCAYHPLKDELFFVGGTQSGRLHVFHVKDSELEPVCPLMGGHTAIVRCLAFDSKGIFNGKVEKVVIIVGSWISVNQLSNSRARRLSLTSQTLLTGGEDSIISCWKPKDAESSKTGKESHKKSENWMKLEATLQRLHEKATVPAQLRQRQGMKTFFVSFEILPGASNLFAPKWFVLINVAVDVTSHYRSLCLLLLC</sequence>
<evidence type="ECO:0000313" key="5">
    <source>
        <dbReference type="Proteomes" id="UP001249851"/>
    </source>
</evidence>
<keyword evidence="2" id="KW-0853">WD repeat</keyword>
<evidence type="ECO:0000256" key="1">
    <source>
        <dbReference type="ARBA" id="ARBA00021125"/>
    </source>
</evidence>
<reference evidence="4" key="1">
    <citation type="journal article" date="2023" name="G3 (Bethesda)">
        <title>Whole genome assembly and annotation of the endangered Caribbean coral Acropora cervicornis.</title>
        <authorList>
            <person name="Selwyn J.D."/>
            <person name="Vollmer S.V."/>
        </authorList>
    </citation>
    <scope>NUCLEOTIDE SEQUENCE</scope>
    <source>
        <strain evidence="4">K2</strain>
    </source>
</reference>
<evidence type="ECO:0000256" key="2">
    <source>
        <dbReference type="ARBA" id="ARBA00022574"/>
    </source>
</evidence>
<dbReference type="SUPFAM" id="SSF50978">
    <property type="entry name" value="WD40 repeat-like"/>
    <property type="match status" value="1"/>
</dbReference>
<dbReference type="AlphaFoldDB" id="A0AAD9QDX2"/>
<dbReference type="SMART" id="SM00320">
    <property type="entry name" value="WD40"/>
    <property type="match status" value="2"/>
</dbReference>
<keyword evidence="5" id="KW-1185">Reference proteome</keyword>